<dbReference type="Proteomes" id="UP000581135">
    <property type="component" value="Unassembled WGS sequence"/>
</dbReference>
<reference evidence="2 3" key="1">
    <citation type="submission" date="2020-08" db="EMBL/GenBank/DDBJ databases">
        <title>Genomic Encyclopedia of Type Strains, Phase III (KMG-III): the genomes of soil and plant-associated and newly described type strains.</title>
        <authorList>
            <person name="Whitman W."/>
        </authorList>
    </citation>
    <scope>NUCLEOTIDE SEQUENCE [LARGE SCALE GENOMIC DNA]</scope>
    <source>
        <strain evidence="2 3">CECT 8803</strain>
    </source>
</reference>
<comment type="caution">
    <text evidence="2">The sequence shown here is derived from an EMBL/GenBank/DDBJ whole genome shotgun (WGS) entry which is preliminary data.</text>
</comment>
<proteinExistence type="predicted"/>
<protein>
    <submittedName>
        <fullName evidence="2">Cell division protein FtsB</fullName>
    </submittedName>
</protein>
<sequence>MVQEIRKRGVAVSLQAFAACMVVYFGYHAVQGERGFLSYVKLNKELAQIAAQEAAVAKERRELETQVAGLRPESLDLDLLDERARLLLNYGSGDEAVVWLGEASGESAVEPVTGEDNQ</sequence>
<keyword evidence="1" id="KW-1133">Transmembrane helix</keyword>
<gene>
    <name evidence="2" type="ORF">FHR98_002205</name>
</gene>
<organism evidence="2 3">
    <name type="scientific">Limibacillus halophilus</name>
    <dbReference type="NCBI Taxonomy" id="1579333"/>
    <lineage>
        <taxon>Bacteria</taxon>
        <taxon>Pseudomonadati</taxon>
        <taxon>Pseudomonadota</taxon>
        <taxon>Alphaproteobacteria</taxon>
        <taxon>Rhodospirillales</taxon>
        <taxon>Rhodovibrionaceae</taxon>
        <taxon>Limibacillus</taxon>
    </lineage>
</organism>
<dbReference type="InterPro" id="IPR007060">
    <property type="entry name" value="FtsL/DivIC"/>
</dbReference>
<dbReference type="RefSeq" id="WP_246377713.1">
    <property type="nucleotide sequence ID" value="NZ_JACHXA010000005.1"/>
</dbReference>
<accession>A0A839SV58</accession>
<evidence type="ECO:0000313" key="2">
    <source>
        <dbReference type="EMBL" id="MBB3065909.1"/>
    </source>
</evidence>
<dbReference type="GO" id="GO:0051301">
    <property type="term" value="P:cell division"/>
    <property type="evidence" value="ECO:0007669"/>
    <property type="project" value="UniProtKB-KW"/>
</dbReference>
<name>A0A839SV58_9PROT</name>
<keyword evidence="1" id="KW-0472">Membrane</keyword>
<keyword evidence="2" id="KW-0132">Cell division</keyword>
<keyword evidence="1" id="KW-0812">Transmembrane</keyword>
<feature type="transmembrane region" description="Helical" evidence="1">
    <location>
        <begin position="12"/>
        <end position="30"/>
    </location>
</feature>
<dbReference type="AlphaFoldDB" id="A0A839SV58"/>
<dbReference type="Pfam" id="PF04977">
    <property type="entry name" value="DivIC"/>
    <property type="match status" value="1"/>
</dbReference>
<keyword evidence="3" id="KW-1185">Reference proteome</keyword>
<evidence type="ECO:0000313" key="3">
    <source>
        <dbReference type="Proteomes" id="UP000581135"/>
    </source>
</evidence>
<keyword evidence="2" id="KW-0131">Cell cycle</keyword>
<dbReference type="EMBL" id="JACHXA010000005">
    <property type="protein sequence ID" value="MBB3065909.1"/>
    <property type="molecule type" value="Genomic_DNA"/>
</dbReference>
<dbReference type="PROSITE" id="PS51257">
    <property type="entry name" value="PROKAR_LIPOPROTEIN"/>
    <property type="match status" value="1"/>
</dbReference>
<evidence type="ECO:0000256" key="1">
    <source>
        <dbReference type="SAM" id="Phobius"/>
    </source>
</evidence>